<organism evidence="2 3">
    <name type="scientific">Cinnamomum micranthum f. kanehirae</name>
    <dbReference type="NCBI Taxonomy" id="337451"/>
    <lineage>
        <taxon>Eukaryota</taxon>
        <taxon>Viridiplantae</taxon>
        <taxon>Streptophyta</taxon>
        <taxon>Embryophyta</taxon>
        <taxon>Tracheophyta</taxon>
        <taxon>Spermatophyta</taxon>
        <taxon>Magnoliopsida</taxon>
        <taxon>Magnoliidae</taxon>
        <taxon>Laurales</taxon>
        <taxon>Lauraceae</taxon>
        <taxon>Cinnamomum</taxon>
    </lineage>
</organism>
<protein>
    <submittedName>
        <fullName evidence="2">Uncharacterized protein</fullName>
    </submittedName>
</protein>
<feature type="compositionally biased region" description="Basic and acidic residues" evidence="1">
    <location>
        <begin position="1"/>
        <end position="12"/>
    </location>
</feature>
<evidence type="ECO:0000256" key="1">
    <source>
        <dbReference type="SAM" id="MobiDB-lite"/>
    </source>
</evidence>
<proteinExistence type="predicted"/>
<evidence type="ECO:0000313" key="2">
    <source>
        <dbReference type="EMBL" id="RWR75350.1"/>
    </source>
</evidence>
<gene>
    <name evidence="2" type="ORF">CKAN_00372700</name>
</gene>
<name>A0A3S3M1G0_9MAGN</name>
<accession>A0A3S3M1G0</accession>
<dbReference type="AlphaFoldDB" id="A0A3S3M1G0"/>
<feature type="region of interest" description="Disordered" evidence="1">
    <location>
        <begin position="1"/>
        <end position="36"/>
    </location>
</feature>
<dbReference type="Proteomes" id="UP000283530">
    <property type="component" value="Unassembled WGS sequence"/>
</dbReference>
<reference evidence="2 3" key="1">
    <citation type="journal article" date="2019" name="Nat. Plants">
        <title>Stout camphor tree genome fills gaps in understanding of flowering plant genome evolution.</title>
        <authorList>
            <person name="Chaw S.M."/>
            <person name="Liu Y.C."/>
            <person name="Wu Y.W."/>
            <person name="Wang H.Y."/>
            <person name="Lin C.I."/>
            <person name="Wu C.S."/>
            <person name="Ke H.M."/>
            <person name="Chang L.Y."/>
            <person name="Hsu C.Y."/>
            <person name="Yang H.T."/>
            <person name="Sudianto E."/>
            <person name="Hsu M.H."/>
            <person name="Wu K.P."/>
            <person name="Wang L.N."/>
            <person name="Leebens-Mack J.H."/>
            <person name="Tsai I.J."/>
        </authorList>
    </citation>
    <scope>NUCLEOTIDE SEQUENCE [LARGE SCALE GENOMIC DNA]</scope>
    <source>
        <strain evidence="3">cv. Chaw 1501</strain>
        <tissue evidence="2">Young leaves</tissue>
    </source>
</reference>
<sequence length="91" mass="9655">MSKTNRPHEAKNHPSQGPKTCINPYPSTFSPPPQQELADEPIAVGVGRPQASWIISSNGGLVEMVSLVAHDVGLQKLQKGKTTVGVVNRGS</sequence>
<evidence type="ECO:0000313" key="3">
    <source>
        <dbReference type="Proteomes" id="UP000283530"/>
    </source>
</evidence>
<comment type="caution">
    <text evidence="2">The sequence shown here is derived from an EMBL/GenBank/DDBJ whole genome shotgun (WGS) entry which is preliminary data.</text>
</comment>
<dbReference type="EMBL" id="QPKB01000002">
    <property type="protein sequence ID" value="RWR75350.1"/>
    <property type="molecule type" value="Genomic_DNA"/>
</dbReference>
<keyword evidence="3" id="KW-1185">Reference proteome</keyword>